<accession>D3TAW8</accession>
<keyword evidence="2 5" id="KW-0560">Oxidoreductase</keyword>
<dbReference type="Proteomes" id="UP000001400">
    <property type="component" value="Chromosome"/>
</dbReference>
<dbReference type="EMBL" id="CP001941">
    <property type="protein sequence ID" value="ADD09247.1"/>
    <property type="molecule type" value="Genomic_DNA"/>
</dbReference>
<dbReference type="InterPro" id="IPR011894">
    <property type="entry name" value="PorC_KorC"/>
</dbReference>
<keyword evidence="6" id="KW-1185">Reference proteome</keyword>
<dbReference type="GO" id="GO:0019164">
    <property type="term" value="F:pyruvate synthase activity"/>
    <property type="evidence" value="ECO:0007669"/>
    <property type="project" value="UniProtKB-EC"/>
</dbReference>
<dbReference type="Pfam" id="PF01558">
    <property type="entry name" value="POR"/>
    <property type="match status" value="1"/>
</dbReference>
<dbReference type="PANTHER" id="PTHR43366">
    <property type="entry name" value="PYRUVATE SYNTHASE SUBUNIT PORC"/>
    <property type="match status" value="1"/>
</dbReference>
<dbReference type="AlphaFoldDB" id="D3TAW8"/>
<dbReference type="InterPro" id="IPR051626">
    <property type="entry name" value="Oxidoreductase_gamma_subunit"/>
</dbReference>
<dbReference type="EC" id="1.2.7.1" evidence="1"/>
<comment type="catalytic activity">
    <reaction evidence="3">
        <text>2 oxidized [2Fe-2S]-[ferredoxin] + pyruvate + CoA = 2 reduced [2Fe-2S]-[ferredoxin] + acetyl-CoA + CO2 + H(+)</text>
        <dbReference type="Rhea" id="RHEA:12765"/>
        <dbReference type="Rhea" id="RHEA-COMP:10000"/>
        <dbReference type="Rhea" id="RHEA-COMP:10001"/>
        <dbReference type="ChEBI" id="CHEBI:15361"/>
        <dbReference type="ChEBI" id="CHEBI:15378"/>
        <dbReference type="ChEBI" id="CHEBI:16526"/>
        <dbReference type="ChEBI" id="CHEBI:33737"/>
        <dbReference type="ChEBI" id="CHEBI:33738"/>
        <dbReference type="ChEBI" id="CHEBI:57287"/>
        <dbReference type="ChEBI" id="CHEBI:57288"/>
        <dbReference type="EC" id="1.2.7.1"/>
    </reaction>
</comment>
<reference evidence="5" key="1">
    <citation type="submission" date="2010-02" db="EMBL/GenBank/DDBJ databases">
        <title>Complete sequence of Aciduliprofundum boonei T469.</title>
        <authorList>
            <consortium name="US DOE Joint Genome Institute"/>
            <person name="Lucas S."/>
            <person name="Copeland A."/>
            <person name="Lapidus A."/>
            <person name="Cheng J.-F."/>
            <person name="Bruce D."/>
            <person name="Goodwin L."/>
            <person name="Pitluck S."/>
            <person name="Saunders E."/>
            <person name="Detter J.C."/>
            <person name="Han C."/>
            <person name="Tapia R."/>
            <person name="Land M."/>
            <person name="Hauser L."/>
            <person name="Kyrpides N."/>
            <person name="Mikhailova N."/>
            <person name="Flores G."/>
            <person name="Reysenbach A.-L."/>
            <person name="Woyke T."/>
        </authorList>
    </citation>
    <scope>NUCLEOTIDE SEQUENCE</scope>
    <source>
        <strain evidence="5">T469</strain>
    </source>
</reference>
<dbReference type="RefSeq" id="WP_012997425.1">
    <property type="nucleotide sequence ID" value="NC_013926.1"/>
</dbReference>
<sequence length="183" mass="19827">MYEVRFHGRGGQGAVTAANILAIAAVKQGFYAQSFPYFGVERRGAPVQAFTRIDDKKIDVRMNVYNPDAVVVLDPSLMDVIDVTEGLKEGGIIVINTAKKPEEFNLGNYKIATVDATRVALEHKLGSMAAPIVNTAILGAYAKAVGNVKIEYVLEAIRENAPAKKEENALAAEDAYKQTVLGW</sequence>
<feature type="domain" description="Pyruvate/ketoisovalerate oxidoreductase catalytic" evidence="4">
    <location>
        <begin position="10"/>
        <end position="176"/>
    </location>
</feature>
<evidence type="ECO:0000256" key="2">
    <source>
        <dbReference type="ARBA" id="ARBA00023002"/>
    </source>
</evidence>
<gene>
    <name evidence="5" type="ordered locus">Aboo_1440</name>
</gene>
<protein>
    <recommendedName>
        <fullName evidence="1">pyruvate synthase</fullName>
        <ecNumber evidence="1">1.2.7.1</ecNumber>
    </recommendedName>
</protein>
<dbReference type="InterPro" id="IPR002869">
    <property type="entry name" value="Pyrv_flavodox_OxRed_cen"/>
</dbReference>
<dbReference type="InterPro" id="IPR019752">
    <property type="entry name" value="Pyrv/ketoisovalerate_OxRed_cat"/>
</dbReference>
<name>D3TAW8_ACIB4</name>
<dbReference type="SUPFAM" id="SSF53323">
    <property type="entry name" value="Pyruvate-ferredoxin oxidoreductase, PFOR, domain III"/>
    <property type="match status" value="1"/>
</dbReference>
<dbReference type="KEGG" id="abi:Aboo_1440"/>
<evidence type="ECO:0000256" key="3">
    <source>
        <dbReference type="ARBA" id="ARBA00049357"/>
    </source>
</evidence>
<dbReference type="NCBIfam" id="NF006321">
    <property type="entry name" value="PRK08534.1"/>
    <property type="match status" value="1"/>
</dbReference>
<evidence type="ECO:0000313" key="5">
    <source>
        <dbReference type="EMBL" id="ADD09247.1"/>
    </source>
</evidence>
<organism evidence="5 6">
    <name type="scientific">Aciduliprofundum boonei (strain DSM 19572 / T469)</name>
    <dbReference type="NCBI Taxonomy" id="439481"/>
    <lineage>
        <taxon>Archaea</taxon>
        <taxon>Methanobacteriati</taxon>
        <taxon>Thermoplasmatota</taxon>
        <taxon>DHVE2 group</taxon>
        <taxon>Candidatus Aciduliprofundum</taxon>
    </lineage>
</organism>
<evidence type="ECO:0000259" key="4">
    <source>
        <dbReference type="Pfam" id="PF01558"/>
    </source>
</evidence>
<dbReference type="Gene3D" id="3.40.920.10">
    <property type="entry name" value="Pyruvate-ferredoxin oxidoreductase, PFOR, domain III"/>
    <property type="match status" value="1"/>
</dbReference>
<dbReference type="PANTHER" id="PTHR43366:SF1">
    <property type="entry name" value="PYRUVATE SYNTHASE SUBUNIT PORC"/>
    <property type="match status" value="1"/>
</dbReference>
<evidence type="ECO:0000313" key="6">
    <source>
        <dbReference type="Proteomes" id="UP000001400"/>
    </source>
</evidence>
<dbReference type="NCBIfam" id="TIGR02175">
    <property type="entry name" value="PorC_KorC"/>
    <property type="match status" value="1"/>
</dbReference>
<evidence type="ECO:0000256" key="1">
    <source>
        <dbReference type="ARBA" id="ARBA00012822"/>
    </source>
</evidence>
<proteinExistence type="predicted"/>
<dbReference type="GeneID" id="42681511"/>
<dbReference type="HOGENOM" id="CLU_087284_2_0_2"/>
<dbReference type="OrthoDB" id="372091at2157"/>
<keyword evidence="5" id="KW-0670">Pyruvate</keyword>